<organism evidence="8">
    <name type="scientific">Darwinula stevensoni</name>
    <dbReference type="NCBI Taxonomy" id="69355"/>
    <lineage>
        <taxon>Eukaryota</taxon>
        <taxon>Metazoa</taxon>
        <taxon>Ecdysozoa</taxon>
        <taxon>Arthropoda</taxon>
        <taxon>Crustacea</taxon>
        <taxon>Oligostraca</taxon>
        <taxon>Ostracoda</taxon>
        <taxon>Podocopa</taxon>
        <taxon>Podocopida</taxon>
        <taxon>Darwinulocopina</taxon>
        <taxon>Darwinuloidea</taxon>
        <taxon>Darwinulidae</taxon>
        <taxon>Darwinula</taxon>
    </lineage>
</organism>
<dbReference type="GO" id="GO:0005506">
    <property type="term" value="F:iron ion binding"/>
    <property type="evidence" value="ECO:0007669"/>
    <property type="project" value="InterPro"/>
</dbReference>
<dbReference type="InterPro" id="IPR001128">
    <property type="entry name" value="Cyt_P450"/>
</dbReference>
<keyword evidence="9" id="KW-1185">Reference proteome</keyword>
<gene>
    <name evidence="8" type="ORF">DSTB1V02_LOCUS10377</name>
</gene>
<name>A0A7R9AB18_9CRUS</name>
<dbReference type="Gene3D" id="1.10.630.10">
    <property type="entry name" value="Cytochrome P450"/>
    <property type="match status" value="1"/>
</dbReference>
<evidence type="ECO:0008006" key="10">
    <source>
        <dbReference type="Google" id="ProtNLM"/>
    </source>
</evidence>
<dbReference type="PANTHER" id="PTHR24300">
    <property type="entry name" value="CYTOCHROME P450 508A4-RELATED"/>
    <property type="match status" value="1"/>
</dbReference>
<dbReference type="EMBL" id="CAJPEV010002961">
    <property type="protein sequence ID" value="CAG0898534.1"/>
    <property type="molecule type" value="Genomic_DNA"/>
</dbReference>
<sequence length="89" mass="10091">MIGIISSDGSLWQDNRRFTMRVLRDFGFGKTAALDSMIQDAALGLCQYLKENKHKPQDFGPRLNLAVLNIIWKMTADLKIKSTDTLSFI</sequence>
<keyword evidence="6" id="KW-0408">Iron</keyword>
<dbReference type="GO" id="GO:0005737">
    <property type="term" value="C:cytoplasm"/>
    <property type="evidence" value="ECO:0007669"/>
    <property type="project" value="TreeGrafter"/>
</dbReference>
<dbReference type="GO" id="GO:0016712">
    <property type="term" value="F:oxidoreductase activity, acting on paired donors, with incorporation or reduction of molecular oxygen, reduced flavin or flavoprotein as one donor, and incorporation of one atom of oxygen"/>
    <property type="evidence" value="ECO:0007669"/>
    <property type="project" value="TreeGrafter"/>
</dbReference>
<dbReference type="Pfam" id="PF00067">
    <property type="entry name" value="p450"/>
    <property type="match status" value="1"/>
</dbReference>
<protein>
    <recommendedName>
        <fullName evidence="10">Cytochrome P450</fullName>
    </recommendedName>
</protein>
<evidence type="ECO:0000256" key="1">
    <source>
        <dbReference type="ARBA" id="ARBA00001971"/>
    </source>
</evidence>
<evidence type="ECO:0000256" key="7">
    <source>
        <dbReference type="ARBA" id="ARBA00023033"/>
    </source>
</evidence>
<proteinExistence type="inferred from homology"/>
<dbReference type="GO" id="GO:0006082">
    <property type="term" value="P:organic acid metabolic process"/>
    <property type="evidence" value="ECO:0007669"/>
    <property type="project" value="TreeGrafter"/>
</dbReference>
<evidence type="ECO:0000313" key="9">
    <source>
        <dbReference type="Proteomes" id="UP000677054"/>
    </source>
</evidence>
<dbReference type="EMBL" id="LR902478">
    <property type="protein sequence ID" value="CAD7250606.1"/>
    <property type="molecule type" value="Genomic_DNA"/>
</dbReference>
<dbReference type="PANTHER" id="PTHR24300:SF376">
    <property type="entry name" value="CYTOCHROME P450 15A1"/>
    <property type="match status" value="1"/>
</dbReference>
<evidence type="ECO:0000313" key="8">
    <source>
        <dbReference type="EMBL" id="CAD7250606.1"/>
    </source>
</evidence>
<comment type="cofactor">
    <cofactor evidence="1">
        <name>heme</name>
        <dbReference type="ChEBI" id="CHEBI:30413"/>
    </cofactor>
</comment>
<keyword evidence="4" id="KW-0479">Metal-binding</keyword>
<dbReference type="InterPro" id="IPR036396">
    <property type="entry name" value="Cyt_P450_sf"/>
</dbReference>
<dbReference type="AlphaFoldDB" id="A0A7R9AB18"/>
<comment type="similarity">
    <text evidence="2">Belongs to the cytochrome P450 family.</text>
</comment>
<dbReference type="GO" id="GO:0006805">
    <property type="term" value="P:xenobiotic metabolic process"/>
    <property type="evidence" value="ECO:0007669"/>
    <property type="project" value="TreeGrafter"/>
</dbReference>
<evidence type="ECO:0000256" key="2">
    <source>
        <dbReference type="ARBA" id="ARBA00010617"/>
    </source>
</evidence>
<reference evidence="8" key="1">
    <citation type="submission" date="2020-11" db="EMBL/GenBank/DDBJ databases">
        <authorList>
            <person name="Tran Van P."/>
        </authorList>
    </citation>
    <scope>NUCLEOTIDE SEQUENCE</scope>
</reference>
<dbReference type="InterPro" id="IPR050182">
    <property type="entry name" value="Cytochrome_P450_fam2"/>
</dbReference>
<evidence type="ECO:0000256" key="3">
    <source>
        <dbReference type="ARBA" id="ARBA00022617"/>
    </source>
</evidence>
<dbReference type="Proteomes" id="UP000677054">
    <property type="component" value="Unassembled WGS sequence"/>
</dbReference>
<evidence type="ECO:0000256" key="6">
    <source>
        <dbReference type="ARBA" id="ARBA00023004"/>
    </source>
</evidence>
<keyword evidence="7" id="KW-0503">Monooxygenase</keyword>
<keyword evidence="5" id="KW-0560">Oxidoreductase</keyword>
<dbReference type="GO" id="GO:0008395">
    <property type="term" value="F:steroid hydroxylase activity"/>
    <property type="evidence" value="ECO:0007669"/>
    <property type="project" value="TreeGrafter"/>
</dbReference>
<accession>A0A7R9AB18</accession>
<evidence type="ECO:0000256" key="4">
    <source>
        <dbReference type="ARBA" id="ARBA00022723"/>
    </source>
</evidence>
<evidence type="ECO:0000256" key="5">
    <source>
        <dbReference type="ARBA" id="ARBA00023002"/>
    </source>
</evidence>
<dbReference type="SUPFAM" id="SSF48264">
    <property type="entry name" value="Cytochrome P450"/>
    <property type="match status" value="1"/>
</dbReference>
<dbReference type="OrthoDB" id="1055148at2759"/>
<dbReference type="GO" id="GO:0020037">
    <property type="term" value="F:heme binding"/>
    <property type="evidence" value="ECO:0007669"/>
    <property type="project" value="InterPro"/>
</dbReference>
<keyword evidence="3" id="KW-0349">Heme</keyword>